<feature type="region of interest" description="Disordered" evidence="1">
    <location>
        <begin position="155"/>
        <end position="300"/>
    </location>
</feature>
<accession>A0A8J2N5F4</accession>
<dbReference type="AlphaFoldDB" id="A0A8J2N5F4"/>
<name>A0A8J2N5F4_9PLEO</name>
<dbReference type="Proteomes" id="UP000676310">
    <property type="component" value="Unassembled WGS sequence"/>
</dbReference>
<feature type="compositionally biased region" description="Low complexity" evidence="1">
    <location>
        <begin position="210"/>
        <end position="231"/>
    </location>
</feature>
<reference evidence="2" key="1">
    <citation type="submission" date="2021-05" db="EMBL/GenBank/DDBJ databases">
        <authorList>
            <person name="Stam R."/>
        </authorList>
    </citation>
    <scope>NUCLEOTIDE SEQUENCE</scope>
    <source>
        <strain evidence="2">CS162</strain>
    </source>
</reference>
<dbReference type="GeneID" id="67016499"/>
<organism evidence="2 3">
    <name type="scientific">Alternaria atra</name>
    <dbReference type="NCBI Taxonomy" id="119953"/>
    <lineage>
        <taxon>Eukaryota</taxon>
        <taxon>Fungi</taxon>
        <taxon>Dikarya</taxon>
        <taxon>Ascomycota</taxon>
        <taxon>Pezizomycotina</taxon>
        <taxon>Dothideomycetes</taxon>
        <taxon>Pleosporomycetidae</taxon>
        <taxon>Pleosporales</taxon>
        <taxon>Pleosporineae</taxon>
        <taxon>Pleosporaceae</taxon>
        <taxon>Alternaria</taxon>
        <taxon>Alternaria sect. Ulocladioides</taxon>
    </lineage>
</organism>
<proteinExistence type="predicted"/>
<dbReference type="RefSeq" id="XP_043168343.1">
    <property type="nucleotide sequence ID" value="XM_043312408.1"/>
</dbReference>
<evidence type="ECO:0000313" key="3">
    <source>
        <dbReference type="Proteomes" id="UP000676310"/>
    </source>
</evidence>
<keyword evidence="3" id="KW-1185">Reference proteome</keyword>
<dbReference type="EMBL" id="CAJRGZ010000017">
    <property type="protein sequence ID" value="CAG5157000.1"/>
    <property type="molecule type" value="Genomic_DNA"/>
</dbReference>
<evidence type="ECO:0000313" key="2">
    <source>
        <dbReference type="EMBL" id="CAG5157000.1"/>
    </source>
</evidence>
<dbReference type="OrthoDB" id="3672266at2759"/>
<evidence type="ECO:0000256" key="1">
    <source>
        <dbReference type="SAM" id="MobiDB-lite"/>
    </source>
</evidence>
<feature type="compositionally biased region" description="Pro residues" evidence="1">
    <location>
        <begin position="194"/>
        <end position="203"/>
    </location>
</feature>
<sequence>MAPPPDSQEDRAAFVDACIAAKQRKARDVWESLGLTSGKANDLQKGYFAKEEANELQADVEQIAKLFTTSHRCKLEESKSYLADENAFSDDVSKLGQKYGAKIWGRLEDGEIRLSGQSQGSDNDQYDWDDAGGRKNILFFIRCWIICIVVAPRKGKGKGRARESGPSADQHSHTIIDLSDPGSPVTPGMSFRAPEPPCMYPTPEPRREATTTGASDKTSSTLLSSATHARSNSSTTPSKRKAHDPHERTPPGKLPKPSKSVQRVPLLSQERRDPYSIPRSPPAFPNLKHSSFERRRETTYDTDATWVPPREATADTETVVDGEEVHPEEVDSCLQNAIAMAHEDEMQYEYEDENAAGPSGTNRNLLRQDSVIPNDARDADIHPSIDEPCQNEDTTSDAYNDAIIQSLISDSEPANKQNRSYRLELFKLLVSYLDGIKQFESISHDFAAEERMNFLLNHFQCTDTATWRSNHSGSAVRLHFALERWMSMRHRLSAFRSATGCFGQPGQQWEEFLRGLDNVPHAEAILAFVELKDDGELEEGRELVARHGFDEDLMVVFDGLTRMKGCNGPEAFKGVKKFNKALLKWFEE</sequence>
<feature type="compositionally biased region" description="Basic and acidic residues" evidence="1">
    <location>
        <begin position="290"/>
        <end position="299"/>
    </location>
</feature>
<protein>
    <submittedName>
        <fullName evidence="2">Uncharacterized protein</fullName>
    </submittedName>
</protein>
<gene>
    <name evidence="2" type="ORF">ALTATR162_LOCUS4793</name>
</gene>
<comment type="caution">
    <text evidence="2">The sequence shown here is derived from an EMBL/GenBank/DDBJ whole genome shotgun (WGS) entry which is preliminary data.</text>
</comment>